<gene>
    <name evidence="1" type="ORF">LPJ66_001065</name>
</gene>
<comment type="caution">
    <text evidence="1">The sequence shown here is derived from an EMBL/GenBank/DDBJ whole genome shotgun (WGS) entry which is preliminary data.</text>
</comment>
<dbReference type="Proteomes" id="UP001150581">
    <property type="component" value="Unassembled WGS sequence"/>
</dbReference>
<keyword evidence="2" id="KW-1185">Reference proteome</keyword>
<organism evidence="1 2">
    <name type="scientific">Kickxella alabastrina</name>
    <dbReference type="NCBI Taxonomy" id="61397"/>
    <lineage>
        <taxon>Eukaryota</taxon>
        <taxon>Fungi</taxon>
        <taxon>Fungi incertae sedis</taxon>
        <taxon>Zoopagomycota</taxon>
        <taxon>Kickxellomycotina</taxon>
        <taxon>Kickxellomycetes</taxon>
        <taxon>Kickxellales</taxon>
        <taxon>Kickxellaceae</taxon>
        <taxon>Kickxella</taxon>
    </lineage>
</organism>
<reference evidence="1" key="1">
    <citation type="submission" date="2022-07" db="EMBL/GenBank/DDBJ databases">
        <title>Phylogenomic reconstructions and comparative analyses of Kickxellomycotina fungi.</title>
        <authorList>
            <person name="Reynolds N.K."/>
            <person name="Stajich J.E."/>
            <person name="Barry K."/>
            <person name="Grigoriev I.V."/>
            <person name="Crous P."/>
            <person name="Smith M.E."/>
        </authorList>
    </citation>
    <scope>NUCLEOTIDE SEQUENCE</scope>
    <source>
        <strain evidence="1">Benny 63K</strain>
    </source>
</reference>
<name>A0ACC1IU98_9FUNG</name>
<evidence type="ECO:0000313" key="1">
    <source>
        <dbReference type="EMBL" id="KAJ1901020.1"/>
    </source>
</evidence>
<accession>A0ACC1IU98</accession>
<protein>
    <submittedName>
        <fullName evidence="1">Uncharacterized protein</fullName>
    </submittedName>
</protein>
<proteinExistence type="predicted"/>
<sequence length="150" mass="15542">MGSVMNEPSVATNVAAILDQMIGFIITLRTVIPDLFDDAPTGALVIDENNNTSNTNYLAATSGRNTGTKTKTETETETGADAVTETVTEIETEDETGSQMLEKASANFSRTLGGNSKASESSSSNAVSNSHITTGVLSIGVIAGVITAFF</sequence>
<evidence type="ECO:0000313" key="2">
    <source>
        <dbReference type="Proteomes" id="UP001150581"/>
    </source>
</evidence>
<dbReference type="EMBL" id="JANBPG010000048">
    <property type="protein sequence ID" value="KAJ1901020.1"/>
    <property type="molecule type" value="Genomic_DNA"/>
</dbReference>